<evidence type="ECO:0000256" key="9">
    <source>
        <dbReference type="SAM" id="SignalP"/>
    </source>
</evidence>
<dbReference type="GO" id="GO:0005886">
    <property type="term" value="C:plasma membrane"/>
    <property type="evidence" value="ECO:0007669"/>
    <property type="project" value="UniProtKB-SubCell"/>
</dbReference>
<gene>
    <name evidence="11" type="ORF">DW747_05115</name>
</gene>
<keyword evidence="5" id="KW-0813">Transport</keyword>
<dbReference type="InterPro" id="IPR024370">
    <property type="entry name" value="PBP_domain"/>
</dbReference>
<reference evidence="11 12" key="1">
    <citation type="submission" date="2018-08" db="EMBL/GenBank/DDBJ databases">
        <title>A genome reference for cultivated species of the human gut microbiota.</title>
        <authorList>
            <person name="Zou Y."/>
            <person name="Xue W."/>
            <person name="Luo G."/>
        </authorList>
    </citation>
    <scope>NUCLEOTIDE SEQUENCE [LARGE SCALE GENOMIC DNA]</scope>
    <source>
        <strain evidence="11 12">AM28-39</strain>
    </source>
</reference>
<feature type="domain" description="PBP" evidence="10">
    <location>
        <begin position="199"/>
        <end position="313"/>
    </location>
</feature>
<comment type="caution">
    <text evidence="11">The sequence shown here is derived from an EMBL/GenBank/DDBJ whole genome shotgun (WGS) entry which is preliminary data.</text>
</comment>
<dbReference type="RefSeq" id="WP_117539241.1">
    <property type="nucleotide sequence ID" value="NZ_QVFD01000003.1"/>
</dbReference>
<evidence type="ECO:0000256" key="1">
    <source>
        <dbReference type="ARBA" id="ARBA00002841"/>
    </source>
</evidence>
<evidence type="ECO:0000313" key="11">
    <source>
        <dbReference type="EMBL" id="RGC49330.1"/>
    </source>
</evidence>
<dbReference type="Pfam" id="PF12849">
    <property type="entry name" value="PBP_like_2"/>
    <property type="match status" value="2"/>
</dbReference>
<sequence length="315" mass="32575">MKKFICTALTLAMVVGSLAGCGSSSSKETTAASGAATEAATEAAQTEVAAATGDFDTSKEISVNSREDGSGTRGAFIELFGVEEKAADGTKVDNTTVEANITNSTSVMMTSVAGDPYAIGYISLGSLNDTVKAVKIDGAEATTDNVSNGTYKVARPFNIVTKDGLSDVAKDFVDYIMSAEGQDIIEQNGYIKIDQNAAAYAGSKPEGKIVVAGSSSVSPVMEKLKEAYLAVNTNADIEIQTSDSTTGVTSTQEGICDIGMASRDLKDTETGVTATTIAQDGIAVIVNNENPVENLTSDQVKSIFTGETTVWADVQ</sequence>
<dbReference type="Gene3D" id="3.40.190.10">
    <property type="entry name" value="Periplasmic binding protein-like II"/>
    <property type="match status" value="2"/>
</dbReference>
<dbReference type="OrthoDB" id="9790048at2"/>
<dbReference type="SUPFAM" id="SSF53850">
    <property type="entry name" value="Periplasmic binding protein-like II"/>
    <property type="match status" value="2"/>
</dbReference>
<feature type="signal peptide" evidence="9">
    <location>
        <begin position="1"/>
        <end position="19"/>
    </location>
</feature>
<comment type="subunit">
    <text evidence="4">The complex is composed of two ATP-binding proteins (PstB), two transmembrane proteins (PstC and PstA) and a solute-binding protein (PstS).</text>
</comment>
<evidence type="ECO:0000256" key="5">
    <source>
        <dbReference type="ARBA" id="ARBA00022592"/>
    </source>
</evidence>
<keyword evidence="12" id="KW-1185">Reference proteome</keyword>
<evidence type="ECO:0000256" key="4">
    <source>
        <dbReference type="ARBA" id="ARBA00011529"/>
    </source>
</evidence>
<dbReference type="EMBL" id="QVFD01000003">
    <property type="protein sequence ID" value="RGC49330.1"/>
    <property type="molecule type" value="Genomic_DNA"/>
</dbReference>
<name>A0A3E2XPX3_9FIRM</name>
<protein>
    <submittedName>
        <fullName evidence="11">Phosphate ABC transporter substrate-binding protein</fullName>
    </submittedName>
</protein>
<dbReference type="PROSITE" id="PS51257">
    <property type="entry name" value="PROKAR_LIPOPROTEIN"/>
    <property type="match status" value="1"/>
</dbReference>
<dbReference type="PANTHER" id="PTHR30570">
    <property type="entry name" value="PERIPLASMIC PHOSPHATE BINDING COMPONENT OF PHOSPHATE ABC TRANSPORTER"/>
    <property type="match status" value="1"/>
</dbReference>
<comment type="similarity">
    <text evidence="3">Belongs to the PstS family.</text>
</comment>
<keyword evidence="8" id="KW-0449">Lipoprotein</keyword>
<accession>A0A3E2XPX3</accession>
<evidence type="ECO:0000256" key="7">
    <source>
        <dbReference type="ARBA" id="ARBA00023139"/>
    </source>
</evidence>
<comment type="function">
    <text evidence="1">Part of the ABC transporter complex PstSACB involved in phosphate import.</text>
</comment>
<organism evidence="11 12">
    <name type="scientific">Coprococcus catus</name>
    <dbReference type="NCBI Taxonomy" id="116085"/>
    <lineage>
        <taxon>Bacteria</taxon>
        <taxon>Bacillati</taxon>
        <taxon>Bacillota</taxon>
        <taxon>Clostridia</taxon>
        <taxon>Lachnospirales</taxon>
        <taxon>Lachnospiraceae</taxon>
        <taxon>Coprococcus</taxon>
    </lineage>
</organism>
<proteinExistence type="inferred from homology"/>
<keyword evidence="6 9" id="KW-0732">Signal</keyword>
<dbReference type="InterPro" id="IPR050811">
    <property type="entry name" value="Phosphate_ABC_transporter"/>
</dbReference>
<evidence type="ECO:0000256" key="2">
    <source>
        <dbReference type="ARBA" id="ARBA00004193"/>
    </source>
</evidence>
<evidence type="ECO:0000313" key="12">
    <source>
        <dbReference type="Proteomes" id="UP000261231"/>
    </source>
</evidence>
<dbReference type="Proteomes" id="UP000261231">
    <property type="component" value="Unassembled WGS sequence"/>
</dbReference>
<keyword evidence="7" id="KW-0564">Palmitate</keyword>
<comment type="subcellular location">
    <subcellularLocation>
        <location evidence="2">Cell membrane</location>
        <topology evidence="2">Lipid-anchor</topology>
    </subcellularLocation>
</comment>
<dbReference type="PANTHER" id="PTHR30570:SF1">
    <property type="entry name" value="PHOSPHATE-BINDING PROTEIN PSTS"/>
    <property type="match status" value="1"/>
</dbReference>
<feature type="chain" id="PRO_5039082020" evidence="9">
    <location>
        <begin position="20"/>
        <end position="315"/>
    </location>
</feature>
<feature type="domain" description="PBP" evidence="10">
    <location>
        <begin position="59"/>
        <end position="180"/>
    </location>
</feature>
<evidence type="ECO:0000259" key="10">
    <source>
        <dbReference type="Pfam" id="PF12849"/>
    </source>
</evidence>
<evidence type="ECO:0000256" key="6">
    <source>
        <dbReference type="ARBA" id="ARBA00022729"/>
    </source>
</evidence>
<evidence type="ECO:0000256" key="3">
    <source>
        <dbReference type="ARBA" id="ARBA00008725"/>
    </source>
</evidence>
<dbReference type="GO" id="GO:0006817">
    <property type="term" value="P:phosphate ion transport"/>
    <property type="evidence" value="ECO:0007669"/>
    <property type="project" value="UniProtKB-KW"/>
</dbReference>
<keyword evidence="5" id="KW-0592">Phosphate transport</keyword>
<evidence type="ECO:0000256" key="8">
    <source>
        <dbReference type="ARBA" id="ARBA00023288"/>
    </source>
</evidence>
<dbReference type="AlphaFoldDB" id="A0A3E2XPX3"/>